<reference evidence="3" key="1">
    <citation type="journal article" date="2020" name="Syst. Appl. Microbiol.">
        <title>Streptomyces alkaliterrae sp. nov., isolated from an alkaline soil, and emended descriptions of Streptomyces alkaliphilus, Streptomyces calidiresistens and Streptomyces durbertensis.</title>
        <authorList>
            <person name="Swiecimska M."/>
            <person name="Golinska P."/>
            <person name="Nouioui I."/>
            <person name="Wypij M."/>
            <person name="Rai M."/>
            <person name="Sangal V."/>
            <person name="Goodfellow M."/>
        </authorList>
    </citation>
    <scope>NUCLEOTIDE SEQUENCE [LARGE SCALE GENOMIC DNA]</scope>
    <source>
        <strain evidence="3">DSM 104538</strain>
    </source>
</reference>
<dbReference type="Pfam" id="PF00550">
    <property type="entry name" value="PP-binding"/>
    <property type="match status" value="1"/>
</dbReference>
<dbReference type="Proteomes" id="UP000766698">
    <property type="component" value="Unassembled WGS sequence"/>
</dbReference>
<organism evidence="2 3">
    <name type="scientific">Streptomyces durbertensis</name>
    <dbReference type="NCBI Taxonomy" id="2448886"/>
    <lineage>
        <taxon>Bacteria</taxon>
        <taxon>Bacillati</taxon>
        <taxon>Actinomycetota</taxon>
        <taxon>Actinomycetes</taxon>
        <taxon>Kitasatosporales</taxon>
        <taxon>Streptomycetaceae</taxon>
        <taxon>Streptomyces</taxon>
    </lineage>
</organism>
<sequence length="96" mass="10468">MDTTDAGTSTETTTVTRNQLRRLVADCMGLAADELPDDTEDLVDHGLHSVAVMQLVSQLHERGVELSFPDLVRTPTLDAWWRAVHATQPTAKATAP</sequence>
<proteinExistence type="predicted"/>
<dbReference type="EMBL" id="WMLF01000085">
    <property type="protein sequence ID" value="MBB1243608.1"/>
    <property type="molecule type" value="Genomic_DNA"/>
</dbReference>
<dbReference type="InterPro" id="IPR009081">
    <property type="entry name" value="PP-bd_ACP"/>
</dbReference>
<dbReference type="PROSITE" id="PS50075">
    <property type="entry name" value="CARRIER"/>
    <property type="match status" value="1"/>
</dbReference>
<dbReference type="SUPFAM" id="SSF47336">
    <property type="entry name" value="ACP-like"/>
    <property type="match status" value="1"/>
</dbReference>
<keyword evidence="3" id="KW-1185">Reference proteome</keyword>
<evidence type="ECO:0000259" key="1">
    <source>
        <dbReference type="PROSITE" id="PS50075"/>
    </source>
</evidence>
<protein>
    <recommendedName>
        <fullName evidence="1">Carrier domain-containing protein</fullName>
    </recommendedName>
</protein>
<evidence type="ECO:0000313" key="2">
    <source>
        <dbReference type="EMBL" id="MBB1243608.1"/>
    </source>
</evidence>
<gene>
    <name evidence="2" type="ORF">GL263_08550</name>
</gene>
<dbReference type="RefSeq" id="WP_182854988.1">
    <property type="nucleotide sequence ID" value="NZ_WMLF01000085.1"/>
</dbReference>
<evidence type="ECO:0000313" key="3">
    <source>
        <dbReference type="Proteomes" id="UP000766698"/>
    </source>
</evidence>
<name>A0ABR6EED1_9ACTN</name>
<dbReference type="InterPro" id="IPR036736">
    <property type="entry name" value="ACP-like_sf"/>
</dbReference>
<dbReference type="Gene3D" id="1.10.1200.10">
    <property type="entry name" value="ACP-like"/>
    <property type="match status" value="1"/>
</dbReference>
<accession>A0ABR6EED1</accession>
<feature type="domain" description="Carrier" evidence="1">
    <location>
        <begin position="14"/>
        <end position="88"/>
    </location>
</feature>
<comment type="caution">
    <text evidence="2">The sequence shown here is derived from an EMBL/GenBank/DDBJ whole genome shotgun (WGS) entry which is preliminary data.</text>
</comment>